<evidence type="ECO:0000256" key="2">
    <source>
        <dbReference type="ARBA" id="ARBA00037992"/>
    </source>
</evidence>
<evidence type="ECO:0000313" key="8">
    <source>
        <dbReference type="Proteomes" id="UP000799640"/>
    </source>
</evidence>
<dbReference type="Proteomes" id="UP000799640">
    <property type="component" value="Unassembled WGS sequence"/>
</dbReference>
<dbReference type="GO" id="GO:0016973">
    <property type="term" value="P:poly(A)+ mRNA export from nucleus"/>
    <property type="evidence" value="ECO:0007669"/>
    <property type="project" value="TreeGrafter"/>
</dbReference>
<organism evidence="7 8">
    <name type="scientific">Trichodelitschia bisporula</name>
    <dbReference type="NCBI Taxonomy" id="703511"/>
    <lineage>
        <taxon>Eukaryota</taxon>
        <taxon>Fungi</taxon>
        <taxon>Dikarya</taxon>
        <taxon>Ascomycota</taxon>
        <taxon>Pezizomycotina</taxon>
        <taxon>Dothideomycetes</taxon>
        <taxon>Dothideomycetes incertae sedis</taxon>
        <taxon>Phaeotrichales</taxon>
        <taxon>Phaeotrichaceae</taxon>
        <taxon>Trichodelitschia</taxon>
    </lineage>
</organism>
<evidence type="ECO:0000256" key="4">
    <source>
        <dbReference type="SAM" id="Coils"/>
    </source>
</evidence>
<feature type="region of interest" description="Disordered" evidence="5">
    <location>
        <begin position="1"/>
        <end position="186"/>
    </location>
</feature>
<feature type="compositionally biased region" description="Basic residues" evidence="5">
    <location>
        <begin position="124"/>
        <end position="138"/>
    </location>
</feature>
<keyword evidence="4" id="KW-0175">Coiled coil</keyword>
<dbReference type="OrthoDB" id="21124at2759"/>
<dbReference type="GO" id="GO:0005634">
    <property type="term" value="C:nucleus"/>
    <property type="evidence" value="ECO:0007669"/>
    <property type="project" value="UniProtKB-SubCell"/>
</dbReference>
<dbReference type="PANTHER" id="PTHR46010">
    <property type="entry name" value="PROTEIN IWS1 HOMOLOG"/>
    <property type="match status" value="1"/>
</dbReference>
<keyword evidence="3" id="KW-0539">Nucleus</keyword>
<dbReference type="PANTHER" id="PTHR46010:SF1">
    <property type="entry name" value="PROTEIN IWS1 HOMOLOG"/>
    <property type="match status" value="1"/>
</dbReference>
<protein>
    <submittedName>
        <fullName evidence="7">Transcriptional elongation factor-like protein Iws1</fullName>
    </submittedName>
</protein>
<evidence type="ECO:0000313" key="7">
    <source>
        <dbReference type="EMBL" id="KAF2397219.1"/>
    </source>
</evidence>
<dbReference type="InterPro" id="IPR035441">
    <property type="entry name" value="TFIIS/LEDGF_dom_sf"/>
</dbReference>
<proteinExistence type="inferred from homology"/>
<feature type="coiled-coil region" evidence="4">
    <location>
        <begin position="205"/>
        <end position="232"/>
    </location>
</feature>
<dbReference type="AlphaFoldDB" id="A0A6G1HMZ5"/>
<feature type="compositionally biased region" description="Basic and acidic residues" evidence="5">
    <location>
        <begin position="162"/>
        <end position="186"/>
    </location>
</feature>
<feature type="region of interest" description="Disordered" evidence="5">
    <location>
        <begin position="413"/>
        <end position="437"/>
    </location>
</feature>
<keyword evidence="7" id="KW-0648">Protein biosynthesis</keyword>
<comment type="function">
    <text evidence="1">Transcription factor involved in RNA polymerase II transcription regulation. May function in both SPT15/TBP post-recruitment and recruitment steps of transcription.</text>
</comment>
<dbReference type="InterPro" id="IPR051037">
    <property type="entry name" value="RNAPII_TF_IWS1"/>
</dbReference>
<feature type="compositionally biased region" description="Basic and acidic residues" evidence="5">
    <location>
        <begin position="75"/>
        <end position="97"/>
    </location>
</feature>
<sequence>MEDLEVPEKSPPMANMPEAGHDPGDPLAPSIEEENSTPTPPVTQPHEDMELTGTNEVDRDDNSDAESALSDVDEDQFKDFDPTAVAIDEHAALEDRPALVVDESNLNLLGVHKRKRADGDGAQPRKKKQIRRSTRSRRSKPDDSEAGGDNSQQKQSKKKSARKEGEPKAQEDPTAHMTEDDRKRYLLDQKMDELLKSSRSRRWTKKEEKKYIERGEKDIEAMRQRMVDAAQKDFMARSSGKPAVYKLKLLPEVMNLLGRSVLQGALVDPDINLIEAIRFFLEPLNDGSLPSYTIQRELFTALAKLPITRDTLIASGIGKVAIFYTKTTKAEPNIKRQAERLLMDWMRPILRRTADYRSKQTPQDTYEPGANATKSSSRVPTEADILRENSLADPSQAHRARVDNVVRTYTIAPQGVSEERARSYANPHTRAPGQAAGEIVSKMIKRRARGDRG</sequence>
<gene>
    <name evidence="7" type="ORF">EJ06DRAFT_559332</name>
</gene>
<keyword evidence="7" id="KW-0251">Elongation factor</keyword>
<feature type="region of interest" description="Disordered" evidence="5">
    <location>
        <begin position="353"/>
        <end position="381"/>
    </location>
</feature>
<evidence type="ECO:0000256" key="5">
    <source>
        <dbReference type="SAM" id="MobiDB-lite"/>
    </source>
</evidence>
<evidence type="ECO:0000259" key="6">
    <source>
        <dbReference type="PROSITE" id="PS51319"/>
    </source>
</evidence>
<evidence type="ECO:0000256" key="1">
    <source>
        <dbReference type="ARBA" id="ARBA00037349"/>
    </source>
</evidence>
<dbReference type="Gene3D" id="1.20.930.10">
    <property type="entry name" value="Conserved domain common to transcription factors TFIIS, elongin A, CRSP70"/>
    <property type="match status" value="1"/>
</dbReference>
<keyword evidence="8" id="KW-1185">Reference proteome</keyword>
<feature type="domain" description="TFIIS N-terminal" evidence="6">
    <location>
        <begin position="275"/>
        <end position="352"/>
    </location>
</feature>
<evidence type="ECO:0000256" key="3">
    <source>
        <dbReference type="PROSITE-ProRule" id="PRU00649"/>
    </source>
</evidence>
<accession>A0A6G1HMZ5</accession>
<dbReference type="Pfam" id="PF08711">
    <property type="entry name" value="Med26"/>
    <property type="match status" value="1"/>
</dbReference>
<dbReference type="EMBL" id="ML996704">
    <property type="protein sequence ID" value="KAF2397219.1"/>
    <property type="molecule type" value="Genomic_DNA"/>
</dbReference>
<name>A0A6G1HMZ5_9PEZI</name>
<dbReference type="GO" id="GO:0003746">
    <property type="term" value="F:translation elongation factor activity"/>
    <property type="evidence" value="ECO:0007669"/>
    <property type="project" value="UniProtKB-KW"/>
</dbReference>
<reference evidence="7" key="1">
    <citation type="journal article" date="2020" name="Stud. Mycol.">
        <title>101 Dothideomycetes genomes: a test case for predicting lifestyles and emergence of pathogens.</title>
        <authorList>
            <person name="Haridas S."/>
            <person name="Albert R."/>
            <person name="Binder M."/>
            <person name="Bloem J."/>
            <person name="Labutti K."/>
            <person name="Salamov A."/>
            <person name="Andreopoulos B."/>
            <person name="Baker S."/>
            <person name="Barry K."/>
            <person name="Bills G."/>
            <person name="Bluhm B."/>
            <person name="Cannon C."/>
            <person name="Castanera R."/>
            <person name="Culley D."/>
            <person name="Daum C."/>
            <person name="Ezra D."/>
            <person name="Gonzalez J."/>
            <person name="Henrissat B."/>
            <person name="Kuo A."/>
            <person name="Liang C."/>
            <person name="Lipzen A."/>
            <person name="Lutzoni F."/>
            <person name="Magnuson J."/>
            <person name="Mondo S."/>
            <person name="Nolan M."/>
            <person name="Ohm R."/>
            <person name="Pangilinan J."/>
            <person name="Park H.-J."/>
            <person name="Ramirez L."/>
            <person name="Alfaro M."/>
            <person name="Sun H."/>
            <person name="Tritt A."/>
            <person name="Yoshinaga Y."/>
            <person name="Zwiers L.-H."/>
            <person name="Turgeon B."/>
            <person name="Goodwin S."/>
            <person name="Spatafora J."/>
            <person name="Crous P."/>
            <person name="Grigoriev I."/>
        </authorList>
    </citation>
    <scope>NUCLEOTIDE SEQUENCE</scope>
    <source>
        <strain evidence="7">CBS 262.69</strain>
    </source>
</reference>
<comment type="similarity">
    <text evidence="2">Belongs to the IWS1 family.</text>
</comment>
<dbReference type="PROSITE" id="PS51319">
    <property type="entry name" value="TFIIS_N"/>
    <property type="match status" value="1"/>
</dbReference>
<dbReference type="InterPro" id="IPR017923">
    <property type="entry name" value="TFIIS_N"/>
</dbReference>
<comment type="subcellular location">
    <subcellularLocation>
        <location evidence="3">Nucleus</location>
    </subcellularLocation>
</comment>